<dbReference type="AlphaFoldDB" id="A0A3P6AH85"/>
<accession>A0A3P6AH85</accession>
<dbReference type="Gene3D" id="1.10.8.60">
    <property type="match status" value="1"/>
</dbReference>
<dbReference type="EMBL" id="LR031573">
    <property type="protein sequence ID" value="VDC91822.1"/>
    <property type="molecule type" value="Genomic_DNA"/>
</dbReference>
<dbReference type="Pfam" id="PF09336">
    <property type="entry name" value="Vps4_C"/>
    <property type="match status" value="1"/>
</dbReference>
<evidence type="ECO:0000313" key="5">
    <source>
        <dbReference type="EMBL" id="VDC91822.1"/>
    </source>
</evidence>
<gene>
    <name evidence="5" type="ORF">BRAA02T08516Z</name>
    <name evidence="4" type="ORF">BRAPAZ1V2_A02P43230.2</name>
</gene>
<proteinExistence type="predicted"/>
<protein>
    <recommendedName>
        <fullName evidence="3">Spastin/Vps4 C-terminal domain-containing protein</fullName>
    </recommendedName>
</protein>
<evidence type="ECO:0000256" key="2">
    <source>
        <dbReference type="ARBA" id="ARBA00022840"/>
    </source>
</evidence>
<name>A0A3P6AH85_BRACM</name>
<sequence length="36" mass="4206">MMQDFKDTLQEVRPSVSQNELGIYDNWNNQFGSLSL</sequence>
<feature type="domain" description="Spastin/Vps4 C-terminal" evidence="3">
    <location>
        <begin position="2"/>
        <end position="32"/>
    </location>
</feature>
<reference evidence="5" key="1">
    <citation type="submission" date="2018-11" db="EMBL/GenBank/DDBJ databases">
        <authorList>
            <consortium name="Genoscope - CEA"/>
            <person name="William W."/>
        </authorList>
    </citation>
    <scope>NUCLEOTIDE SEQUENCE</scope>
</reference>
<evidence type="ECO:0000313" key="4">
    <source>
        <dbReference type="EMBL" id="CAG7895371.1"/>
    </source>
</evidence>
<evidence type="ECO:0000256" key="1">
    <source>
        <dbReference type="ARBA" id="ARBA00022741"/>
    </source>
</evidence>
<evidence type="ECO:0000259" key="3">
    <source>
        <dbReference type="Pfam" id="PF09336"/>
    </source>
</evidence>
<dbReference type="Proteomes" id="UP000694005">
    <property type="component" value="Chromosome A02"/>
</dbReference>
<dbReference type="EMBL" id="LS974618">
    <property type="protein sequence ID" value="CAG7895371.1"/>
    <property type="molecule type" value="Genomic_DNA"/>
</dbReference>
<dbReference type="Gramene" id="A02p43230.2_BraZ1">
    <property type="protein sequence ID" value="A02p43230.2_BraZ1.CDS.1"/>
    <property type="gene ID" value="A02g43230.2_BraZ1"/>
</dbReference>
<keyword evidence="1" id="KW-0547">Nucleotide-binding</keyword>
<dbReference type="InterPro" id="IPR015415">
    <property type="entry name" value="Spast_Vps4_C"/>
</dbReference>
<dbReference type="GO" id="GO:0005524">
    <property type="term" value="F:ATP binding"/>
    <property type="evidence" value="ECO:0007669"/>
    <property type="project" value="UniProtKB-KW"/>
</dbReference>
<organism evidence="5">
    <name type="scientific">Brassica campestris</name>
    <name type="common">Field mustard</name>
    <dbReference type="NCBI Taxonomy" id="3711"/>
    <lineage>
        <taxon>Eukaryota</taxon>
        <taxon>Viridiplantae</taxon>
        <taxon>Streptophyta</taxon>
        <taxon>Embryophyta</taxon>
        <taxon>Tracheophyta</taxon>
        <taxon>Spermatophyta</taxon>
        <taxon>Magnoliopsida</taxon>
        <taxon>eudicotyledons</taxon>
        <taxon>Gunneridae</taxon>
        <taxon>Pentapetalae</taxon>
        <taxon>rosids</taxon>
        <taxon>malvids</taxon>
        <taxon>Brassicales</taxon>
        <taxon>Brassicaceae</taxon>
        <taxon>Brassiceae</taxon>
        <taxon>Brassica</taxon>
    </lineage>
</organism>
<keyword evidence="2" id="KW-0067">ATP-binding</keyword>